<dbReference type="InterPro" id="IPR014729">
    <property type="entry name" value="Rossmann-like_a/b/a_fold"/>
</dbReference>
<evidence type="ECO:0000259" key="10">
    <source>
        <dbReference type="PROSITE" id="PS51278"/>
    </source>
</evidence>
<feature type="active site" description="For GATase activity" evidence="8">
    <location>
        <position position="2"/>
    </location>
</feature>
<dbReference type="EMBL" id="WTVM01000093">
    <property type="protein sequence ID" value="NMG04082.1"/>
    <property type="molecule type" value="Genomic_DNA"/>
</dbReference>
<dbReference type="Gene3D" id="3.40.50.620">
    <property type="entry name" value="HUPs"/>
    <property type="match status" value="1"/>
</dbReference>
<name>A0A972FEY1_9RHOO</name>
<organism evidence="11 12">
    <name type="scientific">Azoarcus taiwanensis</name>
    <dbReference type="NCBI Taxonomy" id="666964"/>
    <lineage>
        <taxon>Bacteria</taxon>
        <taxon>Pseudomonadati</taxon>
        <taxon>Pseudomonadota</taxon>
        <taxon>Betaproteobacteria</taxon>
        <taxon>Rhodocyclales</taxon>
        <taxon>Zoogloeaceae</taxon>
        <taxon>Azoarcus</taxon>
    </lineage>
</organism>
<dbReference type="GO" id="GO:0004066">
    <property type="term" value="F:asparagine synthase (glutamine-hydrolyzing) activity"/>
    <property type="evidence" value="ECO:0007669"/>
    <property type="project" value="UniProtKB-EC"/>
</dbReference>
<feature type="domain" description="Glutamine amidotransferase type-2" evidence="10">
    <location>
        <begin position="2"/>
        <end position="214"/>
    </location>
</feature>
<dbReference type="RefSeq" id="WP_168988772.1">
    <property type="nucleotide sequence ID" value="NZ_CAWPHM010000323.1"/>
</dbReference>
<dbReference type="NCBIfam" id="TIGR03104">
    <property type="entry name" value="trio_amidotrans"/>
    <property type="match status" value="1"/>
</dbReference>
<dbReference type="PANTHER" id="PTHR43284">
    <property type="entry name" value="ASPARAGINE SYNTHETASE (GLUTAMINE-HYDROLYZING)"/>
    <property type="match status" value="1"/>
</dbReference>
<comment type="similarity">
    <text evidence="2">Belongs to the asparagine synthetase family.</text>
</comment>
<evidence type="ECO:0000256" key="3">
    <source>
        <dbReference type="ARBA" id="ARBA00012737"/>
    </source>
</evidence>
<dbReference type="AlphaFoldDB" id="A0A972FEY1"/>
<sequence>MCGIAGELRFDGREPDLAALARMNARQRRRGPDSGGVFAQAGHAFGHRRLKIMDLSESAQQPMFDPSLGMGIVFNGAIYNHPELRKELEGLGYVFYSHGDTEVLLKAYHAWGEDFVKRLNGMFAFAIWERDSGRLLLGRDRLGIKPLYYAPSSGGLRFASSLPALLDAGDVDTTIDAQALNFYLSFHAVVPAPMTMYKGVRKLAPGTLMRIEADGRRSERTFWSLAYPQAAEDEGRSFEEWTEILLEGLRAAVKRRLVADVPVGALLSGGVDSSLIVGLMAEAGVTDLRTYNVGFEDVGGEKGNEFEYADIVANRFGTIHERIFVPESDLLARLPEAVHAMSEPMVSHDCIGFYLLSEAVSRHSKVVQSGQGADEVFGGYHWYPRLDGSAQPVADYLAAFRDRDFDEYTRVVSSEWLAGDESAAFVAERFAAPGASDPVDKALRLDTTVMLVDDPVKRVDNMTMAFGLEARVPFLDHELVELAARIPARHKLAHGGKGVLKEAARKVIPAAVIDRPKGYFPVPALKYLQGSVLERVRDALNSQAARERGLFRRDYVDMLLSDPGAHITPLRGSKLWQLGLLEWWLQTHSGASH</sequence>
<keyword evidence="6 8" id="KW-0315">Glutamine amidotransferase</keyword>
<comment type="catalytic activity">
    <reaction evidence="7">
        <text>L-aspartate + L-glutamine + ATP + H2O = L-asparagine + L-glutamate + AMP + diphosphate + H(+)</text>
        <dbReference type="Rhea" id="RHEA:12228"/>
        <dbReference type="ChEBI" id="CHEBI:15377"/>
        <dbReference type="ChEBI" id="CHEBI:15378"/>
        <dbReference type="ChEBI" id="CHEBI:29985"/>
        <dbReference type="ChEBI" id="CHEBI:29991"/>
        <dbReference type="ChEBI" id="CHEBI:30616"/>
        <dbReference type="ChEBI" id="CHEBI:33019"/>
        <dbReference type="ChEBI" id="CHEBI:58048"/>
        <dbReference type="ChEBI" id="CHEBI:58359"/>
        <dbReference type="ChEBI" id="CHEBI:456215"/>
        <dbReference type="EC" id="6.3.5.4"/>
    </reaction>
</comment>
<comment type="caution">
    <text evidence="11">The sequence shown here is derived from an EMBL/GenBank/DDBJ whole genome shotgun (WGS) entry which is preliminary data.</text>
</comment>
<evidence type="ECO:0000256" key="2">
    <source>
        <dbReference type="ARBA" id="ARBA00005752"/>
    </source>
</evidence>
<evidence type="ECO:0000256" key="9">
    <source>
        <dbReference type="PIRSR" id="PIRSR001589-2"/>
    </source>
</evidence>
<reference evidence="11" key="1">
    <citation type="submission" date="2019-12" db="EMBL/GenBank/DDBJ databases">
        <title>Comparative genomics gives insights into the taxonomy of the Azoarcus-Aromatoleum group and reveals separate origins of nif in the plant-associated Azoarcus and non-plant-associated Aromatoleum sub-groups.</title>
        <authorList>
            <person name="Lafos M."/>
            <person name="Maluk M."/>
            <person name="Batista M."/>
            <person name="Junghare M."/>
            <person name="Carmona M."/>
            <person name="Faoro H."/>
            <person name="Cruz L.M."/>
            <person name="Battistoni F."/>
            <person name="De Souza E."/>
            <person name="Pedrosa F."/>
            <person name="Chen W.-M."/>
            <person name="Poole P.S."/>
            <person name="Dixon R.A."/>
            <person name="James E.K."/>
        </authorList>
    </citation>
    <scope>NUCLEOTIDE SEQUENCE</scope>
    <source>
        <strain evidence="11">NSC3</strain>
    </source>
</reference>
<dbReference type="InterPro" id="IPR029055">
    <property type="entry name" value="Ntn_hydrolases_N"/>
</dbReference>
<dbReference type="PROSITE" id="PS51278">
    <property type="entry name" value="GATASE_TYPE_2"/>
    <property type="match status" value="1"/>
</dbReference>
<evidence type="ECO:0000313" key="11">
    <source>
        <dbReference type="EMBL" id="NMG04082.1"/>
    </source>
</evidence>
<keyword evidence="8" id="KW-0061">Asparagine biosynthesis</keyword>
<evidence type="ECO:0000256" key="6">
    <source>
        <dbReference type="ARBA" id="ARBA00022962"/>
    </source>
</evidence>
<dbReference type="InterPro" id="IPR051786">
    <property type="entry name" value="ASN_synthetase/amidase"/>
</dbReference>
<gene>
    <name evidence="11" type="ORF">GPA21_14065</name>
</gene>
<dbReference type="PIRSF" id="PIRSF001589">
    <property type="entry name" value="Asn_synthetase_glu-h"/>
    <property type="match status" value="1"/>
</dbReference>
<keyword evidence="5 9" id="KW-0067">ATP-binding</keyword>
<proteinExistence type="inferred from homology"/>
<dbReference type="InterPro" id="IPR001962">
    <property type="entry name" value="Asn_synthase"/>
</dbReference>
<feature type="binding site" evidence="9">
    <location>
        <position position="266"/>
    </location>
    <ligand>
        <name>ATP</name>
        <dbReference type="ChEBI" id="CHEBI:30616"/>
    </ligand>
</feature>
<keyword evidence="12" id="KW-1185">Reference proteome</keyword>
<dbReference type="NCBIfam" id="TIGR01536">
    <property type="entry name" value="asn_synth_AEB"/>
    <property type="match status" value="1"/>
</dbReference>
<evidence type="ECO:0000256" key="8">
    <source>
        <dbReference type="PIRSR" id="PIRSR001589-1"/>
    </source>
</evidence>
<dbReference type="InterPro" id="IPR033738">
    <property type="entry name" value="AsnB_N"/>
</dbReference>
<dbReference type="GO" id="GO:0006529">
    <property type="term" value="P:asparagine biosynthetic process"/>
    <property type="evidence" value="ECO:0007669"/>
    <property type="project" value="UniProtKB-KW"/>
</dbReference>
<dbReference type="SUPFAM" id="SSF56235">
    <property type="entry name" value="N-terminal nucleophile aminohydrolases (Ntn hydrolases)"/>
    <property type="match status" value="1"/>
</dbReference>
<evidence type="ECO:0000256" key="7">
    <source>
        <dbReference type="ARBA" id="ARBA00048741"/>
    </source>
</evidence>
<dbReference type="Gene3D" id="3.60.20.10">
    <property type="entry name" value="Glutamine Phosphoribosylpyrophosphate, subunit 1, domain 1"/>
    <property type="match status" value="1"/>
</dbReference>
<comment type="pathway">
    <text evidence="1">Amino-acid biosynthesis; L-asparagine biosynthesis; L-asparagine from L-aspartate (L-Gln route): step 1/1.</text>
</comment>
<dbReference type="CDD" id="cd01991">
    <property type="entry name" value="Asn_synthase_B_C"/>
    <property type="match status" value="1"/>
</dbReference>
<dbReference type="GO" id="GO:0005829">
    <property type="term" value="C:cytosol"/>
    <property type="evidence" value="ECO:0007669"/>
    <property type="project" value="TreeGrafter"/>
</dbReference>
<dbReference type="Proteomes" id="UP000599523">
    <property type="component" value="Unassembled WGS sequence"/>
</dbReference>
<dbReference type="SUPFAM" id="SSF52402">
    <property type="entry name" value="Adenine nucleotide alpha hydrolases-like"/>
    <property type="match status" value="1"/>
</dbReference>
<dbReference type="GO" id="GO:0005524">
    <property type="term" value="F:ATP binding"/>
    <property type="evidence" value="ECO:0007669"/>
    <property type="project" value="UniProtKB-KW"/>
</dbReference>
<dbReference type="InterPro" id="IPR017535">
    <property type="entry name" value="Asparagine_synth"/>
</dbReference>
<evidence type="ECO:0000256" key="1">
    <source>
        <dbReference type="ARBA" id="ARBA00005187"/>
    </source>
</evidence>
<dbReference type="Pfam" id="PF13537">
    <property type="entry name" value="GATase_7"/>
    <property type="match status" value="1"/>
</dbReference>
<evidence type="ECO:0000256" key="5">
    <source>
        <dbReference type="ARBA" id="ARBA00022840"/>
    </source>
</evidence>
<dbReference type="InterPro" id="IPR006426">
    <property type="entry name" value="Asn_synth_AEB"/>
</dbReference>
<keyword evidence="4 9" id="KW-0547">Nucleotide-binding</keyword>
<dbReference type="InterPro" id="IPR017932">
    <property type="entry name" value="GATase_2_dom"/>
</dbReference>
<protein>
    <recommendedName>
        <fullName evidence="3">asparagine synthase (glutamine-hydrolyzing)</fullName>
        <ecNumber evidence="3">6.3.5.4</ecNumber>
    </recommendedName>
</protein>
<feature type="binding site" evidence="9">
    <location>
        <position position="293"/>
    </location>
    <ligand>
        <name>ATP</name>
        <dbReference type="ChEBI" id="CHEBI:30616"/>
    </ligand>
</feature>
<evidence type="ECO:0000313" key="12">
    <source>
        <dbReference type="Proteomes" id="UP000599523"/>
    </source>
</evidence>
<evidence type="ECO:0000256" key="4">
    <source>
        <dbReference type="ARBA" id="ARBA00022741"/>
    </source>
</evidence>
<dbReference type="Pfam" id="PF00733">
    <property type="entry name" value="Asn_synthase"/>
    <property type="match status" value="1"/>
</dbReference>
<dbReference type="EC" id="6.3.5.4" evidence="3"/>
<keyword evidence="8" id="KW-0028">Amino-acid biosynthesis</keyword>
<dbReference type="PANTHER" id="PTHR43284:SF1">
    <property type="entry name" value="ASPARAGINE SYNTHETASE"/>
    <property type="match status" value="1"/>
</dbReference>
<accession>A0A972FEY1</accession>
<dbReference type="CDD" id="cd00712">
    <property type="entry name" value="AsnB"/>
    <property type="match status" value="1"/>
</dbReference>
<feature type="binding site" evidence="9">
    <location>
        <begin position="369"/>
        <end position="370"/>
    </location>
    <ligand>
        <name>ATP</name>
        <dbReference type="ChEBI" id="CHEBI:30616"/>
    </ligand>
</feature>
<feature type="binding site" evidence="9">
    <location>
        <position position="100"/>
    </location>
    <ligand>
        <name>L-glutamine</name>
        <dbReference type="ChEBI" id="CHEBI:58359"/>
    </ligand>
</feature>